<proteinExistence type="predicted"/>
<evidence type="ECO:0000256" key="1">
    <source>
        <dbReference type="SAM" id="MobiDB-lite"/>
    </source>
</evidence>
<dbReference type="Gene3D" id="2.170.16.10">
    <property type="entry name" value="Hedgehog/Intein (Hint) domain"/>
    <property type="match status" value="1"/>
</dbReference>
<dbReference type="InterPro" id="IPR036844">
    <property type="entry name" value="Hint_dom_sf"/>
</dbReference>
<keyword evidence="3" id="KW-1185">Reference proteome</keyword>
<feature type="region of interest" description="Disordered" evidence="1">
    <location>
        <begin position="62"/>
        <end position="81"/>
    </location>
</feature>
<organism evidence="2 3">
    <name type="scientific">Streptomyces albus (strain ATCC 21838 / DSM 41398 / FERM P-419 / JCM 4703 / NBRC 107858)</name>
    <dbReference type="NCBI Taxonomy" id="1081613"/>
    <lineage>
        <taxon>Bacteria</taxon>
        <taxon>Bacillati</taxon>
        <taxon>Actinomycetota</taxon>
        <taxon>Actinomycetes</taxon>
        <taxon>Kitasatosporales</taxon>
        <taxon>Streptomycetaceae</taxon>
        <taxon>Streptomyces</taxon>
    </lineage>
</organism>
<evidence type="ECO:0000313" key="3">
    <source>
        <dbReference type="Proteomes" id="UP000031523"/>
    </source>
</evidence>
<dbReference type="Proteomes" id="UP000031523">
    <property type="component" value="Chromosome"/>
</dbReference>
<gene>
    <name evidence="2" type="ORF">SLNWT_2375</name>
</gene>
<sequence length="212" mass="23544">MPDLADPGALDFMTKNSSIEDIKVGDKVLATDPETGRTVTRLIRTEADKKFNKLTLTTEDGTESLTATHEHPFWSPSEGDWVPASQLTRGMTLRTSNGTHATIKTNHPFTQHAPTTSQSKTSTRTMCWRARRRYSFTILRDAQLGPRALRMASSRSVMASLGVMALRMKQTPGISWKWTAQRSCATKLPFPHQECESASMTARLRSTVSGTE</sequence>
<dbReference type="AlphaFoldDB" id="A0A0B5EVN7"/>
<accession>A0A0B5EVN7</accession>
<feature type="region of interest" description="Disordered" evidence="1">
    <location>
        <begin position="101"/>
        <end position="123"/>
    </location>
</feature>
<name>A0A0B5EVN7_STRA4</name>
<dbReference type="CDD" id="cd00081">
    <property type="entry name" value="Hint"/>
    <property type="match status" value="1"/>
</dbReference>
<protein>
    <recommendedName>
        <fullName evidence="4">Hint domain-containing protein</fullName>
    </recommendedName>
</protein>
<dbReference type="SUPFAM" id="SSF51294">
    <property type="entry name" value="Hedgehog/intein (Hint) domain"/>
    <property type="match status" value="1"/>
</dbReference>
<reference evidence="2 3" key="1">
    <citation type="submission" date="2015-01" db="EMBL/GenBank/DDBJ databases">
        <title>Enhanced salinomycin production by adjusting the supply of polyketide extender units in Streptomyce albus DSM 41398.</title>
        <authorList>
            <person name="Lu C."/>
        </authorList>
    </citation>
    <scope>NUCLEOTIDE SEQUENCE [LARGE SCALE GENOMIC DNA]</scope>
    <source>
        <strain evidence="3">ATCC 21838 / DSM 41398 / FERM P-419 / JCM 4703 / NBRC 107858</strain>
    </source>
</reference>
<evidence type="ECO:0000313" key="2">
    <source>
        <dbReference type="EMBL" id="AJE82751.1"/>
    </source>
</evidence>
<dbReference type="KEGG" id="sals:SLNWT_2375"/>
<dbReference type="Pfam" id="PF07591">
    <property type="entry name" value="PT-HINT"/>
    <property type="match status" value="1"/>
</dbReference>
<evidence type="ECO:0008006" key="4">
    <source>
        <dbReference type="Google" id="ProtNLM"/>
    </source>
</evidence>
<dbReference type="EMBL" id="CP010519">
    <property type="protein sequence ID" value="AJE82751.1"/>
    <property type="molecule type" value="Genomic_DNA"/>
</dbReference>